<name>A0AAJ2MT01_9LACT</name>
<accession>A0AAJ2MT01</accession>
<reference evidence="1" key="1">
    <citation type="submission" date="2023-03" db="EMBL/GenBank/DDBJ databases">
        <authorList>
            <person name="Shen W."/>
            <person name="Cai J."/>
        </authorList>
    </citation>
    <scope>NUCLEOTIDE SEQUENCE</scope>
    <source>
        <strain evidence="1">Y3</strain>
    </source>
</reference>
<evidence type="ECO:0000313" key="2">
    <source>
        <dbReference type="Proteomes" id="UP001257962"/>
    </source>
</evidence>
<dbReference type="Proteomes" id="UP001257962">
    <property type="component" value="Unassembled WGS sequence"/>
</dbReference>
<protein>
    <submittedName>
        <fullName evidence="1">Abi family protein</fullName>
    </submittedName>
</protein>
<comment type="caution">
    <text evidence="1">The sequence shown here is derived from an EMBL/GenBank/DDBJ whole genome shotgun (WGS) entry which is preliminary data.</text>
</comment>
<dbReference type="AlphaFoldDB" id="A0AAJ2MT01"/>
<dbReference type="RefSeq" id="WP_311795997.1">
    <property type="nucleotide sequence ID" value="NZ_JARPXT010000012.1"/>
</dbReference>
<dbReference type="Pfam" id="PF07751">
    <property type="entry name" value="Abi_2"/>
    <property type="match status" value="1"/>
</dbReference>
<dbReference type="EMBL" id="JARPYC010000017">
    <property type="protein sequence ID" value="MDT2667742.1"/>
    <property type="molecule type" value="Genomic_DNA"/>
</dbReference>
<evidence type="ECO:0000313" key="1">
    <source>
        <dbReference type="EMBL" id="MDT2667742.1"/>
    </source>
</evidence>
<organism evidence="1 2">
    <name type="scientific">Lactococcus petauri</name>
    <dbReference type="NCBI Taxonomy" id="1940789"/>
    <lineage>
        <taxon>Bacteria</taxon>
        <taxon>Bacillati</taxon>
        <taxon>Bacillota</taxon>
        <taxon>Bacilli</taxon>
        <taxon>Lactobacillales</taxon>
        <taxon>Streptococcaceae</taxon>
        <taxon>Lactococcus</taxon>
    </lineage>
</organism>
<proteinExistence type="predicted"/>
<dbReference type="InterPro" id="IPR011664">
    <property type="entry name" value="Abi_system_AbiD/AbiF-like"/>
</dbReference>
<sequence length="529" mass="62270">MGKNKSRKKNGSGEIIDIFRNYGFIRTDSFGQDMEEIPFEITKDMIQYKDGKEFIEYSVNVNFELKKGVFLRDRNIREAINLKFDKNNLITRERKQSIPYLEQVKEKFNYFNVEIPDLQKLKKDFLSTKDFRDLLLNDNVSPSKIDEILSNFSKSNELIFKTDDDVLYEYLKQEGFHPYMLEYFVNGLFLNKGELSLLVPTEKQQKLTVSDIVLIDKIDKIFREKILKWILEIENAYKSLLSRISTNETGGDIIAGNVVKYWANSTDKEKSSQYKRAKNRYKYLRHSDQFDYIGNEFIPIDDLMDQMDLSNLENLLTSFDNFSKAGIEKDGQKIKAIFPWVRDIVLHKEVLRDLRVIRNAAAHGRPIIPRMVDPDFNPNWDMEIDNPTGRTKIAKWDLFQAFQEYNLRKGATEETSLILMQTIYGNPYRKAWFELNFIYHRFISLFDSKRYQDFCVESAHFLNYMDLTNRNDEEIFFNPILADMGDLTAFEACGIPPAYRVIDNEAIISRDVAENHRKTTIQNQLGDHF</sequence>
<gene>
    <name evidence="1" type="ORF">P7D34_11060</name>
</gene>